<feature type="compositionally biased region" description="Acidic residues" evidence="2">
    <location>
        <begin position="960"/>
        <end position="974"/>
    </location>
</feature>
<feature type="region of interest" description="Disordered" evidence="2">
    <location>
        <begin position="1029"/>
        <end position="1121"/>
    </location>
</feature>
<dbReference type="GO" id="GO:0016020">
    <property type="term" value="C:membrane"/>
    <property type="evidence" value="ECO:0007669"/>
    <property type="project" value="InterPro"/>
</dbReference>
<evidence type="ECO:0008006" key="8">
    <source>
        <dbReference type="Google" id="ProtNLM"/>
    </source>
</evidence>
<feature type="domain" description="Phlebovirus glycoprotein G2 fusion" evidence="5">
    <location>
        <begin position="216"/>
        <end position="531"/>
    </location>
</feature>
<evidence type="ECO:0000256" key="2">
    <source>
        <dbReference type="SAM" id="MobiDB-lite"/>
    </source>
</evidence>
<dbReference type="Proteomes" id="UP001331761">
    <property type="component" value="Unassembled WGS sequence"/>
</dbReference>
<evidence type="ECO:0000256" key="1">
    <source>
        <dbReference type="SAM" id="Coils"/>
    </source>
</evidence>
<keyword evidence="1" id="KW-0175">Coiled coil</keyword>
<dbReference type="Gene3D" id="2.60.40.3770">
    <property type="match status" value="1"/>
</dbReference>
<feature type="transmembrane region" description="Helical" evidence="3">
    <location>
        <begin position="123"/>
        <end position="144"/>
    </location>
</feature>
<dbReference type="Pfam" id="PF07245">
    <property type="entry name" value="Phlebovirus_G2"/>
    <property type="match status" value="1"/>
</dbReference>
<evidence type="ECO:0000313" key="7">
    <source>
        <dbReference type="Proteomes" id="UP001331761"/>
    </source>
</evidence>
<gene>
    <name evidence="6" type="ORF">GCK32_022530</name>
</gene>
<feature type="transmembrane region" description="Helical" evidence="3">
    <location>
        <begin position="195"/>
        <end position="211"/>
    </location>
</feature>
<organism evidence="6 7">
    <name type="scientific">Trichostrongylus colubriformis</name>
    <name type="common">Black scour worm</name>
    <dbReference type="NCBI Taxonomy" id="6319"/>
    <lineage>
        <taxon>Eukaryota</taxon>
        <taxon>Metazoa</taxon>
        <taxon>Ecdysozoa</taxon>
        <taxon>Nematoda</taxon>
        <taxon>Chromadorea</taxon>
        <taxon>Rhabditida</taxon>
        <taxon>Rhabditina</taxon>
        <taxon>Rhabditomorpha</taxon>
        <taxon>Strongyloidea</taxon>
        <taxon>Trichostrongylidae</taxon>
        <taxon>Trichostrongylus</taxon>
    </lineage>
</organism>
<reference evidence="6 7" key="1">
    <citation type="submission" date="2019-10" db="EMBL/GenBank/DDBJ databases">
        <title>Assembly and Annotation for the nematode Trichostrongylus colubriformis.</title>
        <authorList>
            <person name="Martin J."/>
        </authorList>
    </citation>
    <scope>NUCLEOTIDE SEQUENCE [LARGE SCALE GENOMIC DNA]</scope>
    <source>
        <strain evidence="6">G859</strain>
        <tissue evidence="6">Whole worm</tissue>
    </source>
</reference>
<feature type="region of interest" description="Disordered" evidence="2">
    <location>
        <begin position="933"/>
        <end position="976"/>
    </location>
</feature>
<evidence type="ECO:0000256" key="3">
    <source>
        <dbReference type="SAM" id="Phobius"/>
    </source>
</evidence>
<dbReference type="Pfam" id="PF07243">
    <property type="entry name" value="Phlebovirus_G1"/>
    <property type="match status" value="1"/>
</dbReference>
<evidence type="ECO:0000259" key="5">
    <source>
        <dbReference type="Pfam" id="PF07245"/>
    </source>
</evidence>
<protein>
    <recommendedName>
        <fullName evidence="8">Phlebovirus glycoprotein G2 fusion domain-containing protein</fullName>
    </recommendedName>
</protein>
<evidence type="ECO:0000313" key="6">
    <source>
        <dbReference type="EMBL" id="KAK5980156.1"/>
    </source>
</evidence>
<proteinExistence type="predicted"/>
<feature type="domain" description="Phlebovirus glycoprotein G1" evidence="4">
    <location>
        <begin position="28"/>
        <end position="186"/>
    </location>
</feature>
<dbReference type="PROSITE" id="PS50096">
    <property type="entry name" value="IQ"/>
    <property type="match status" value="1"/>
</dbReference>
<feature type="coiled-coil region" evidence="1">
    <location>
        <begin position="1126"/>
        <end position="1153"/>
    </location>
</feature>
<sequence>MARRWFLFYLMLVYWIGVGAKANVPTMQMFCTEKGVLVTTTQNNVTFEICTDNLCKRYDSGKPTVLATFPPEYTLQDYRVTLKWNRERETATMETVCKALDFCENVDCWLCAQVLFNPECWPIGAIAIVMIILYFFVATCYLLLYVPMTIGKPIRLLLYGIHLLLAFIVVRIGWRLIKLIRNMANRRDHIRRRRMLMALAILFYLTTPLPYEVTACQQVDAFEHQSTVCSLSKKGQTCNITTTELLKLNTFKREACLRVLYNSTLVSNVKVRWEGLYLSCEQEMLYFTRPALLKVLDSKRCPHMGSCTGEKCANINSTTLIPELKEANRYPGRTGCFESCGGFGCDCFYLSSGCLFYRIFAVPTTTTVYEIFRCTRWSQQVKLEVTVENFHYEKGKQQHNVMIKPNIPVQLPAIRLTMTSVSLPPTPLLHSHFITNGQETSIWDRDKVPNLICASQKDAVQSNCSIAEDCRCAPAESKIKCECSTIDVEEEFNHLEAKLPIKSAAWELATRKKDNKVIAKIPDMVSADITINFRSTLDTVSLIIYDDHCTVENAVLHGCYRCSQGAQSTIRCTSDRDTLGEILCGQDSFVVPCSQQSPESLLRFNFDTARQLLNCTISCGSITNSFVIAGVLKYTGRLSIVFASMLEGNSTTYNTFQWPDISHVVDVILNWYKTLLFGLAILALVLLLSYIYLPTVGLRMCRMLTQGVLTLLGCPLKVMVHLLRKLRGHRQGQHNSLRGKHEKIMDTREFERLQLEYNALRNALPPLPEPEDLYAKIIRVCRHFWISAKSVDNLGLRVRSLRNTIDTWQERYTMCKILIETVARVRLEFLLIRSQLAALWAFPSLLVATHKVESEVWRTMIRRQQEDDEGNPLLIDYTTMERAITDKLEVLKEYDTSLREYEEALGHESLQEERLFRAQILLELETLRDSIAERSSRETNAMDTTLHEDDPVSLGQGEENTGEPEEREGVEEAMQESLATAQEIYQGHLVQREHEAVIIRENEQFVEPILEIEEEVESLDQELMVIDEEQSDEGEEHDAHSPAHKAQEEEQHDAHAPAHEAQEREHHASPPVHEAHRGHQARDVREDRRRQVRSPVRDVRDLRGHQAPAPIQDGRHRLPPQPQDEIAQLRQQLQQQMQAVTNFNNMIEELEDQERCPIRTFAGGRIQNPNEERM</sequence>
<keyword evidence="3" id="KW-0472">Membrane</keyword>
<feature type="compositionally biased region" description="Basic and acidic residues" evidence="2">
    <location>
        <begin position="1037"/>
        <end position="1104"/>
    </location>
</feature>
<comment type="caution">
    <text evidence="6">The sequence shown here is derived from an EMBL/GenBank/DDBJ whole genome shotgun (WGS) entry which is preliminary data.</text>
</comment>
<keyword evidence="7" id="KW-1185">Reference proteome</keyword>
<keyword evidence="3" id="KW-0812">Transmembrane</keyword>
<feature type="transmembrane region" description="Helical" evidence="3">
    <location>
        <begin position="156"/>
        <end position="174"/>
    </location>
</feature>
<feature type="transmembrane region" description="Helical" evidence="3">
    <location>
        <begin position="6"/>
        <end position="24"/>
    </location>
</feature>
<keyword evidence="3" id="KW-1133">Transmembrane helix</keyword>
<dbReference type="AlphaFoldDB" id="A0AAN8FJJ9"/>
<feature type="transmembrane region" description="Helical" evidence="3">
    <location>
        <begin position="671"/>
        <end position="693"/>
    </location>
</feature>
<accession>A0AAN8FJJ9</accession>
<dbReference type="InterPro" id="IPR010826">
    <property type="entry name" value="Phlebovirus_G1"/>
</dbReference>
<feature type="non-terminal residue" evidence="6">
    <location>
        <position position="1174"/>
    </location>
</feature>
<dbReference type="InterPro" id="IPR009878">
    <property type="entry name" value="Phlebovirus_G2_fusion"/>
</dbReference>
<name>A0AAN8FJJ9_TRICO</name>
<evidence type="ECO:0000259" key="4">
    <source>
        <dbReference type="Pfam" id="PF07243"/>
    </source>
</evidence>
<dbReference type="Gene3D" id="2.60.98.50">
    <property type="match status" value="1"/>
</dbReference>
<dbReference type="EMBL" id="WIXE01007758">
    <property type="protein sequence ID" value="KAK5980156.1"/>
    <property type="molecule type" value="Genomic_DNA"/>
</dbReference>